<evidence type="ECO:0000256" key="1">
    <source>
        <dbReference type="SAM" id="MobiDB-lite"/>
    </source>
</evidence>
<reference evidence="3 4" key="1">
    <citation type="submission" date="2021-03" db="EMBL/GenBank/DDBJ databases">
        <title>The complete genome sequence of Acetobacter suratthaniensis TBRC 1719.</title>
        <authorList>
            <person name="Charoenyingcharoen P."/>
            <person name="Yukphan P."/>
        </authorList>
    </citation>
    <scope>NUCLEOTIDE SEQUENCE [LARGE SCALE GENOMIC DNA]</scope>
    <source>
        <strain evidence="3 4">TBRC 1719</strain>
    </source>
</reference>
<gene>
    <name evidence="3" type="ORF">J2D75_03910</name>
</gene>
<dbReference type="Proteomes" id="UP000664399">
    <property type="component" value="Unassembled WGS sequence"/>
</dbReference>
<dbReference type="RefSeq" id="WP_207853068.1">
    <property type="nucleotide sequence ID" value="NZ_JAFVMG010000002.1"/>
</dbReference>
<feature type="region of interest" description="Disordered" evidence="1">
    <location>
        <begin position="1"/>
        <end position="23"/>
    </location>
</feature>
<evidence type="ECO:0000256" key="2">
    <source>
        <dbReference type="SAM" id="Phobius"/>
    </source>
</evidence>
<dbReference type="EMBL" id="JAFVMG010000002">
    <property type="protein sequence ID" value="MBO1327621.1"/>
    <property type="molecule type" value="Genomic_DNA"/>
</dbReference>
<proteinExistence type="predicted"/>
<organism evidence="3 4">
    <name type="scientific">Acetobacter suratthaniensis</name>
    <dbReference type="NCBI Taxonomy" id="1502841"/>
    <lineage>
        <taxon>Bacteria</taxon>
        <taxon>Pseudomonadati</taxon>
        <taxon>Pseudomonadota</taxon>
        <taxon>Alphaproteobacteria</taxon>
        <taxon>Acetobacterales</taxon>
        <taxon>Acetobacteraceae</taxon>
        <taxon>Acetobacter</taxon>
    </lineage>
</organism>
<sequence>MSDTDATTAVSAQAELAETQRRQTQRVRSMLAFMLVLASVMFGLGLLHA</sequence>
<comment type="caution">
    <text evidence="3">The sequence shown here is derived from an EMBL/GenBank/DDBJ whole genome shotgun (WGS) entry which is preliminary data.</text>
</comment>
<keyword evidence="4" id="KW-1185">Reference proteome</keyword>
<accession>A0ABS3LJ63</accession>
<keyword evidence="2" id="KW-0812">Transmembrane</keyword>
<evidence type="ECO:0000313" key="3">
    <source>
        <dbReference type="EMBL" id="MBO1327621.1"/>
    </source>
</evidence>
<keyword evidence="2" id="KW-0472">Membrane</keyword>
<name>A0ABS3LJ63_9PROT</name>
<evidence type="ECO:0000313" key="4">
    <source>
        <dbReference type="Proteomes" id="UP000664399"/>
    </source>
</evidence>
<feature type="transmembrane region" description="Helical" evidence="2">
    <location>
        <begin position="30"/>
        <end position="48"/>
    </location>
</feature>
<protein>
    <submittedName>
        <fullName evidence="3">Uncharacterized protein</fullName>
    </submittedName>
</protein>
<keyword evidence="2" id="KW-1133">Transmembrane helix</keyword>
<feature type="compositionally biased region" description="Polar residues" evidence="1">
    <location>
        <begin position="1"/>
        <end position="11"/>
    </location>
</feature>